<dbReference type="Proteomes" id="UP000886289">
    <property type="component" value="Unassembled WGS sequence"/>
</dbReference>
<keyword evidence="1" id="KW-0547">Nucleotide-binding</keyword>
<dbReference type="AlphaFoldDB" id="A0A7C0U235"/>
<comment type="caution">
    <text evidence="1">The sequence shown here is derived from an EMBL/GenBank/DDBJ whole genome shotgun (WGS) entry which is preliminary data.</text>
</comment>
<protein>
    <submittedName>
        <fullName evidence="1">ABC transporter ATP-binding protein</fullName>
    </submittedName>
</protein>
<feature type="non-terminal residue" evidence="1">
    <location>
        <position position="1"/>
    </location>
</feature>
<organism evidence="1">
    <name type="scientific">Desulfofervidus auxilii</name>
    <dbReference type="NCBI Taxonomy" id="1621989"/>
    <lineage>
        <taxon>Bacteria</taxon>
        <taxon>Pseudomonadati</taxon>
        <taxon>Thermodesulfobacteriota</taxon>
        <taxon>Candidatus Desulfofervidia</taxon>
        <taxon>Candidatus Desulfofervidales</taxon>
        <taxon>Candidatus Desulfofervidaceae</taxon>
        <taxon>Candidatus Desulfofervidus</taxon>
    </lineage>
</organism>
<accession>A0A7C0U235</accession>
<proteinExistence type="predicted"/>
<dbReference type="EMBL" id="DRBS01000133">
    <property type="protein sequence ID" value="HDD43900.1"/>
    <property type="molecule type" value="Genomic_DNA"/>
</dbReference>
<name>A0A7C0U235_DESA2</name>
<keyword evidence="1" id="KW-0067">ATP-binding</keyword>
<reference evidence="1" key="1">
    <citation type="journal article" date="2020" name="mSystems">
        <title>Genome- and Community-Level Interaction Insights into Carbon Utilization and Element Cycling Functions of Hydrothermarchaeota in Hydrothermal Sediment.</title>
        <authorList>
            <person name="Zhou Z."/>
            <person name="Liu Y."/>
            <person name="Xu W."/>
            <person name="Pan J."/>
            <person name="Luo Z.H."/>
            <person name="Li M."/>
        </authorList>
    </citation>
    <scope>NUCLEOTIDE SEQUENCE [LARGE SCALE GENOMIC DNA]</scope>
    <source>
        <strain evidence="1">HyVt-233</strain>
    </source>
</reference>
<dbReference type="GO" id="GO:0005524">
    <property type="term" value="F:ATP binding"/>
    <property type="evidence" value="ECO:0007669"/>
    <property type="project" value="UniProtKB-KW"/>
</dbReference>
<evidence type="ECO:0000313" key="1">
    <source>
        <dbReference type="EMBL" id="HDD43900.1"/>
    </source>
</evidence>
<dbReference type="SUPFAM" id="SSF52540">
    <property type="entry name" value="P-loop containing nucleoside triphosphate hydrolases"/>
    <property type="match status" value="1"/>
</dbReference>
<dbReference type="InterPro" id="IPR027417">
    <property type="entry name" value="P-loop_NTPase"/>
</dbReference>
<dbReference type="Gene3D" id="3.40.50.300">
    <property type="entry name" value="P-loop containing nucleotide triphosphate hydrolases"/>
    <property type="match status" value="1"/>
</dbReference>
<gene>
    <name evidence="1" type="ORF">ENG63_03440</name>
</gene>
<sequence length="70" mass="7905">PTGNLDLNTGLKIVHLLKDLNIEKGVTVITATHDLKMIDVSDRIVWIRDGVIERLEEKLGIEISEEELEI</sequence>